<dbReference type="EMBL" id="LT907782">
    <property type="protein sequence ID" value="SNX61463.1"/>
    <property type="molecule type" value="Genomic_DNA"/>
</dbReference>
<keyword evidence="1" id="KW-0812">Transmembrane</keyword>
<evidence type="ECO:0008006" key="4">
    <source>
        <dbReference type="Google" id="ProtNLM"/>
    </source>
</evidence>
<organism evidence="2 3">
    <name type="scientific">Nitrosomonas ureae</name>
    <dbReference type="NCBI Taxonomy" id="44577"/>
    <lineage>
        <taxon>Bacteria</taxon>
        <taxon>Pseudomonadati</taxon>
        <taxon>Pseudomonadota</taxon>
        <taxon>Betaproteobacteria</taxon>
        <taxon>Nitrosomonadales</taxon>
        <taxon>Nitrosomonadaceae</taxon>
        <taxon>Nitrosomonas</taxon>
    </lineage>
</organism>
<sequence>MRSKEAVQEEEERLRHLVRELPDDKRLQFFQQAEKNLKDPDTYAALNFLFIAGLHHFYLGKWLRGLVNLSIFLLGVILLFTPAVILGVFLLLAVTIIELRALFNSQIVVQEYNNSVMERIYRVLIRSD</sequence>
<reference evidence="2 3" key="1">
    <citation type="submission" date="2017-08" db="EMBL/GenBank/DDBJ databases">
        <authorList>
            <person name="de Groot N.N."/>
        </authorList>
    </citation>
    <scope>NUCLEOTIDE SEQUENCE [LARGE SCALE GENOMIC DNA]</scope>
    <source>
        <strain evidence="2 3">Nm15</strain>
    </source>
</reference>
<dbReference type="Proteomes" id="UP000242498">
    <property type="component" value="Chromosome I"/>
</dbReference>
<keyword evidence="1" id="KW-0472">Membrane</keyword>
<keyword evidence="1" id="KW-1133">Transmembrane helix</keyword>
<evidence type="ECO:0000313" key="3">
    <source>
        <dbReference type="Proteomes" id="UP000242498"/>
    </source>
</evidence>
<proteinExistence type="predicted"/>
<accession>A0A285C335</accession>
<name>A0A285C335_9PROT</name>
<protein>
    <recommendedName>
        <fullName evidence="4">TM2 domain-containing membrane protein YozV</fullName>
    </recommendedName>
</protein>
<evidence type="ECO:0000313" key="2">
    <source>
        <dbReference type="EMBL" id="SNX61463.1"/>
    </source>
</evidence>
<dbReference type="OrthoDB" id="5768428at2"/>
<feature type="transmembrane region" description="Helical" evidence="1">
    <location>
        <begin position="42"/>
        <end position="59"/>
    </location>
</feature>
<dbReference type="AlphaFoldDB" id="A0A285C335"/>
<gene>
    <name evidence="2" type="ORF">SAMN06296273_2913</name>
</gene>
<evidence type="ECO:0000256" key="1">
    <source>
        <dbReference type="SAM" id="Phobius"/>
    </source>
</evidence>
<dbReference type="RefSeq" id="WP_096294182.1">
    <property type="nucleotide sequence ID" value="NZ_LT907782.1"/>
</dbReference>
<feature type="transmembrane region" description="Helical" evidence="1">
    <location>
        <begin position="71"/>
        <end position="97"/>
    </location>
</feature>